<dbReference type="Proteomes" id="UP000038010">
    <property type="component" value="Unassembled WGS sequence"/>
</dbReference>
<proteinExistence type="predicted"/>
<dbReference type="RefSeq" id="XP_018000480.1">
    <property type="nucleotide sequence ID" value="XM_018147873.1"/>
</dbReference>
<sequence>MAVTRSQTRALCNKPVANLAQLPIEMLERILCEALPEIVEFHVCESRQWLGRRSYSVMWEPNWVIGLLVVCKSVSGMAKMVIREREVITMCGWQGIIGGRFVTREAFESSWIGQALKRKSDNCEGETDGSEQ</sequence>
<dbReference type="VEuPathDB" id="FungiDB:AB675_7500"/>
<organism evidence="1 2">
    <name type="scientific">Cyphellophora attinorum</name>
    <dbReference type="NCBI Taxonomy" id="1664694"/>
    <lineage>
        <taxon>Eukaryota</taxon>
        <taxon>Fungi</taxon>
        <taxon>Dikarya</taxon>
        <taxon>Ascomycota</taxon>
        <taxon>Pezizomycotina</taxon>
        <taxon>Eurotiomycetes</taxon>
        <taxon>Chaetothyriomycetidae</taxon>
        <taxon>Chaetothyriales</taxon>
        <taxon>Cyphellophoraceae</taxon>
        <taxon>Cyphellophora</taxon>
    </lineage>
</organism>
<dbReference type="AlphaFoldDB" id="A0A0N1HBC9"/>
<reference evidence="1 2" key="1">
    <citation type="submission" date="2015-06" db="EMBL/GenBank/DDBJ databases">
        <title>Draft genome of the ant-associated black yeast Phialophora attae CBS 131958.</title>
        <authorList>
            <person name="Moreno L.F."/>
            <person name="Stielow B.J."/>
            <person name="de Hoog S."/>
            <person name="Vicente V.A."/>
            <person name="Weiss V.A."/>
            <person name="de Vries M."/>
            <person name="Cruz L.M."/>
            <person name="Souza E.M."/>
        </authorList>
    </citation>
    <scope>NUCLEOTIDE SEQUENCE [LARGE SCALE GENOMIC DNA]</scope>
    <source>
        <strain evidence="1 2">CBS 131958</strain>
    </source>
</reference>
<accession>A0A0N1HBC9</accession>
<keyword evidence="2" id="KW-1185">Reference proteome</keyword>
<comment type="caution">
    <text evidence="1">The sequence shown here is derived from an EMBL/GenBank/DDBJ whole genome shotgun (WGS) entry which is preliminary data.</text>
</comment>
<dbReference type="EMBL" id="LFJN01000012">
    <property type="protein sequence ID" value="KPI40517.1"/>
    <property type="molecule type" value="Genomic_DNA"/>
</dbReference>
<name>A0A0N1HBC9_9EURO</name>
<evidence type="ECO:0008006" key="3">
    <source>
        <dbReference type="Google" id="ProtNLM"/>
    </source>
</evidence>
<evidence type="ECO:0000313" key="1">
    <source>
        <dbReference type="EMBL" id="KPI40517.1"/>
    </source>
</evidence>
<gene>
    <name evidence="1" type="ORF">AB675_7500</name>
</gene>
<protein>
    <recommendedName>
        <fullName evidence="3">F-box domain-containing protein</fullName>
    </recommendedName>
</protein>
<evidence type="ECO:0000313" key="2">
    <source>
        <dbReference type="Proteomes" id="UP000038010"/>
    </source>
</evidence>
<dbReference type="GeneID" id="28739753"/>